<dbReference type="GeneID" id="95974770"/>
<evidence type="ECO:0000313" key="2">
    <source>
        <dbReference type="EMBL" id="KAL1310830.1"/>
    </source>
</evidence>
<keyword evidence="3" id="KW-1185">Reference proteome</keyword>
<dbReference type="EMBL" id="JBFMKM010000003">
    <property type="protein sequence ID" value="KAL1310830.1"/>
    <property type="molecule type" value="Genomic_DNA"/>
</dbReference>
<feature type="region of interest" description="Disordered" evidence="1">
    <location>
        <begin position="400"/>
        <end position="421"/>
    </location>
</feature>
<comment type="caution">
    <text evidence="2">The sequence shown here is derived from an EMBL/GenBank/DDBJ whole genome shotgun (WGS) entry which is preliminary data.</text>
</comment>
<reference evidence="2 3" key="1">
    <citation type="submission" date="2024-07" db="EMBL/GenBank/DDBJ databases">
        <title>Draft sequence of the Neodothiora populina.</title>
        <authorList>
            <person name="Drown D.D."/>
            <person name="Schuette U.S."/>
            <person name="Buechlein A.B."/>
            <person name="Rusch D.R."/>
            <person name="Winton L.W."/>
            <person name="Adams G.A."/>
        </authorList>
    </citation>
    <scope>NUCLEOTIDE SEQUENCE [LARGE SCALE GENOMIC DNA]</scope>
    <source>
        <strain evidence="2 3">CPC 39397</strain>
    </source>
</reference>
<organism evidence="2 3">
    <name type="scientific">Neodothiora populina</name>
    <dbReference type="NCBI Taxonomy" id="2781224"/>
    <lineage>
        <taxon>Eukaryota</taxon>
        <taxon>Fungi</taxon>
        <taxon>Dikarya</taxon>
        <taxon>Ascomycota</taxon>
        <taxon>Pezizomycotina</taxon>
        <taxon>Dothideomycetes</taxon>
        <taxon>Dothideomycetidae</taxon>
        <taxon>Dothideales</taxon>
        <taxon>Dothioraceae</taxon>
        <taxon>Neodothiora</taxon>
    </lineage>
</organism>
<evidence type="ECO:0000313" key="3">
    <source>
        <dbReference type="Proteomes" id="UP001562354"/>
    </source>
</evidence>
<evidence type="ECO:0000256" key="1">
    <source>
        <dbReference type="SAM" id="MobiDB-lite"/>
    </source>
</evidence>
<accession>A0ABR3PMQ9</accession>
<proteinExistence type="predicted"/>
<dbReference type="RefSeq" id="XP_069203679.1">
    <property type="nucleotide sequence ID" value="XM_069340205.1"/>
</dbReference>
<name>A0ABR3PMQ9_9PEZI</name>
<feature type="compositionally biased region" description="Acidic residues" evidence="1">
    <location>
        <begin position="406"/>
        <end position="421"/>
    </location>
</feature>
<protein>
    <submittedName>
        <fullName evidence="2">Uncharacterized protein</fullName>
    </submittedName>
</protein>
<sequence length="421" mass="46114">MDIFTISSELLQPDPLIESLSPGMTSMESLEEFLPAMLSTEDAMMTGVGEASPCNEAQLVDPQIVFADLYAPPAWVKSSAGSLKAARNDAETPLAEAVSNQGKGIFDYIGKVSATAPSPVSSPKALTLVATGTDGTQAMGLAKEDLDLLSPTFHLGIRSGSPLLLPSKRTATDPSDRQLEVQPYKRKCANRFLTVADAIDKAHREPRMQLLQMPRELRDQIYVTALKKSERISLRTMEIPGLLRVNRQVREEALPVYFAINSFRGHLHMAHTYGEALDPAQYHTAYKPATICPNQVAHVQKCKLLDLAIRDVSFDILDKEAAHFATIEIAFSKRAGGSITVNCTEGPEAVAETETWMCTAMKARLVPIIQDMQARPGFNGFTLKDLEQLVAQITISYQADDTTTTTEEDDDDDDHDDDDDA</sequence>
<gene>
    <name evidence="2" type="ORF">AAFC00_001067</name>
</gene>
<dbReference type="Proteomes" id="UP001562354">
    <property type="component" value="Unassembled WGS sequence"/>
</dbReference>